<dbReference type="SMART" id="SM00871">
    <property type="entry name" value="AraC_E_bind"/>
    <property type="match status" value="1"/>
</dbReference>
<gene>
    <name evidence="2" type="ORF">D5H75_11320</name>
</gene>
<dbReference type="RefSeq" id="WP_119926334.1">
    <property type="nucleotide sequence ID" value="NZ_QZEY01000003.1"/>
</dbReference>
<dbReference type="Proteomes" id="UP000265768">
    <property type="component" value="Unassembled WGS sequence"/>
</dbReference>
<dbReference type="InterPro" id="IPR011256">
    <property type="entry name" value="Reg_factor_effector_dom_sf"/>
</dbReference>
<dbReference type="Gene3D" id="3.20.80.10">
    <property type="entry name" value="Regulatory factor, effector binding domain"/>
    <property type="match status" value="1"/>
</dbReference>
<evidence type="ECO:0000259" key="1">
    <source>
        <dbReference type="SMART" id="SM00871"/>
    </source>
</evidence>
<dbReference type="AlphaFoldDB" id="A0A3A4AUV4"/>
<dbReference type="InterPro" id="IPR010499">
    <property type="entry name" value="AraC_E-bd"/>
</dbReference>
<protein>
    <submittedName>
        <fullName evidence="2">AraC family transcriptional regulator</fullName>
    </submittedName>
</protein>
<dbReference type="InterPro" id="IPR029442">
    <property type="entry name" value="GyrI-like"/>
</dbReference>
<evidence type="ECO:0000313" key="2">
    <source>
        <dbReference type="EMBL" id="RJL33375.1"/>
    </source>
</evidence>
<comment type="caution">
    <text evidence="2">The sequence shown here is derived from an EMBL/GenBank/DDBJ whole genome shotgun (WGS) entry which is preliminary data.</text>
</comment>
<proteinExistence type="predicted"/>
<name>A0A3A4AUV4_9ACTN</name>
<sequence>MEPRVEHLGEQPSAGITRHVTLTTMGLLNERVPVLYGWLGERGIAPAGPLFYRYHEIADDGTMRVEAGVPVPAPVEGDGEVAPGVLPAGPYATAGHRGHPDTLFETEAALLSWTPPPGLAWSMTRANGTEHWTARLERFLTNPEDQPDPGEWEMEFAVLLTRS</sequence>
<reference evidence="2 3" key="1">
    <citation type="submission" date="2018-09" db="EMBL/GenBank/DDBJ databases">
        <title>YIM 75507 draft genome.</title>
        <authorList>
            <person name="Tang S."/>
            <person name="Feng Y."/>
        </authorList>
    </citation>
    <scope>NUCLEOTIDE SEQUENCE [LARGE SCALE GENOMIC DNA]</scope>
    <source>
        <strain evidence="2 3">YIM 75507</strain>
    </source>
</reference>
<keyword evidence="3" id="KW-1185">Reference proteome</keyword>
<dbReference type="Pfam" id="PF06445">
    <property type="entry name" value="GyrI-like"/>
    <property type="match status" value="1"/>
</dbReference>
<evidence type="ECO:0000313" key="3">
    <source>
        <dbReference type="Proteomes" id="UP000265768"/>
    </source>
</evidence>
<organism evidence="2 3">
    <name type="scientific">Bailinhaonella thermotolerans</name>
    <dbReference type="NCBI Taxonomy" id="1070861"/>
    <lineage>
        <taxon>Bacteria</taxon>
        <taxon>Bacillati</taxon>
        <taxon>Actinomycetota</taxon>
        <taxon>Actinomycetes</taxon>
        <taxon>Streptosporangiales</taxon>
        <taxon>Streptosporangiaceae</taxon>
        <taxon>Bailinhaonella</taxon>
    </lineage>
</organism>
<dbReference type="SUPFAM" id="SSF55136">
    <property type="entry name" value="Probable bacterial effector-binding domain"/>
    <property type="match status" value="1"/>
</dbReference>
<dbReference type="OrthoDB" id="64208at2"/>
<dbReference type="EMBL" id="QZEY01000003">
    <property type="protein sequence ID" value="RJL33375.1"/>
    <property type="molecule type" value="Genomic_DNA"/>
</dbReference>
<accession>A0A3A4AUV4</accession>
<feature type="domain" description="AraC effector-binding" evidence="1">
    <location>
        <begin position="1"/>
        <end position="161"/>
    </location>
</feature>